<keyword evidence="6" id="KW-0408">Iron</keyword>
<dbReference type="Pfam" id="PF00111">
    <property type="entry name" value="Fer2"/>
    <property type="match status" value="1"/>
</dbReference>
<keyword evidence="2" id="KW-0285">Flavoprotein</keyword>
<dbReference type="PROSITE" id="PS51384">
    <property type="entry name" value="FAD_FR"/>
    <property type="match status" value="1"/>
</dbReference>
<organism evidence="10 11">
    <name type="scientific">Paeniglutamicibacter kerguelensis</name>
    <dbReference type="NCBI Taxonomy" id="254788"/>
    <lineage>
        <taxon>Bacteria</taxon>
        <taxon>Bacillati</taxon>
        <taxon>Actinomycetota</taxon>
        <taxon>Actinomycetes</taxon>
        <taxon>Micrococcales</taxon>
        <taxon>Micrococcaceae</taxon>
        <taxon>Paeniglutamicibacter</taxon>
    </lineage>
</organism>
<dbReference type="PANTHER" id="PTHR47354">
    <property type="entry name" value="NADH OXIDOREDUCTASE HCR"/>
    <property type="match status" value="1"/>
</dbReference>
<dbReference type="SUPFAM" id="SSF63380">
    <property type="entry name" value="Riboflavin synthase domain-like"/>
    <property type="match status" value="1"/>
</dbReference>
<dbReference type="InterPro" id="IPR001041">
    <property type="entry name" value="2Fe-2S_ferredoxin-type"/>
</dbReference>
<evidence type="ECO:0000313" key="11">
    <source>
        <dbReference type="Proteomes" id="UP001296993"/>
    </source>
</evidence>
<dbReference type="InterPro" id="IPR017938">
    <property type="entry name" value="Riboflavin_synthase-like_b-brl"/>
</dbReference>
<dbReference type="Gene3D" id="3.40.50.80">
    <property type="entry name" value="Nucleotide-binding domain of ferredoxin-NADP reductase (FNR) module"/>
    <property type="match status" value="1"/>
</dbReference>
<dbReference type="InterPro" id="IPR012675">
    <property type="entry name" value="Beta-grasp_dom_sf"/>
</dbReference>
<name>A0ABS4X806_9MICC</name>
<proteinExistence type="predicted"/>
<dbReference type="SUPFAM" id="SSF54292">
    <property type="entry name" value="2Fe-2S ferredoxin-like"/>
    <property type="match status" value="1"/>
</dbReference>
<evidence type="ECO:0000256" key="5">
    <source>
        <dbReference type="ARBA" id="ARBA00023002"/>
    </source>
</evidence>
<keyword evidence="7" id="KW-0411">Iron-sulfur</keyword>
<dbReference type="Proteomes" id="UP001296993">
    <property type="component" value="Unassembled WGS sequence"/>
</dbReference>
<evidence type="ECO:0000256" key="2">
    <source>
        <dbReference type="ARBA" id="ARBA00022630"/>
    </source>
</evidence>
<keyword evidence="3" id="KW-0001">2Fe-2S</keyword>
<dbReference type="PROSITE" id="PS51085">
    <property type="entry name" value="2FE2S_FER_2"/>
    <property type="match status" value="1"/>
</dbReference>
<evidence type="ECO:0000313" key="10">
    <source>
        <dbReference type="EMBL" id="MBP2384591.1"/>
    </source>
</evidence>
<keyword evidence="5" id="KW-0560">Oxidoreductase</keyword>
<dbReference type="RefSeq" id="WP_342592669.1">
    <property type="nucleotide sequence ID" value="NZ_BAAAJY010000008.1"/>
</dbReference>
<sequence length="335" mass="35897">MISTSEQPVVEDPQGGILVSEDGFFDVEVAGINRESGSVVSLELAHPAGLALPDWSPGSHIDVLLPNGLLRQYSLCSAPGDKRWRLGVLREPAGRGGSAYIHEDLRPGARIKVRHPRNNFELAPAPEYLFIAGGIGITPILPMLRAAEDSGVPWRLVYLGRSRSSMAFTNELAAYGSKVHLHADDESGFYPLPELLGDPTAGFHTYVCGPGPLLDFISGFAAGWQDSGRYRFERFVADPAASAPAAGDHEFTVETTGGLEVNVPVGTSILGALEEAGIMVLNSCREGICGTCETPVVSGEVDHRDSLLSDEERKAGETMMICVSRCKGRRLVLDI</sequence>
<dbReference type="SUPFAM" id="SSF52343">
    <property type="entry name" value="Ferredoxin reductase-like, C-terminal NADP-linked domain"/>
    <property type="match status" value="1"/>
</dbReference>
<dbReference type="InterPro" id="IPR036010">
    <property type="entry name" value="2Fe-2S_ferredoxin-like_sf"/>
</dbReference>
<evidence type="ECO:0000256" key="6">
    <source>
        <dbReference type="ARBA" id="ARBA00023004"/>
    </source>
</evidence>
<dbReference type="PROSITE" id="PS00197">
    <property type="entry name" value="2FE2S_FER_1"/>
    <property type="match status" value="1"/>
</dbReference>
<protein>
    <submittedName>
        <fullName evidence="10">Ferredoxin-NADP reductase</fullName>
    </submittedName>
</protein>
<reference evidence="10 11" key="1">
    <citation type="submission" date="2021-03" db="EMBL/GenBank/DDBJ databases">
        <title>Sequencing the genomes of 1000 actinobacteria strains.</title>
        <authorList>
            <person name="Klenk H.-P."/>
        </authorList>
    </citation>
    <scope>NUCLEOTIDE SEQUENCE [LARGE SCALE GENOMIC DNA]</scope>
    <source>
        <strain evidence="10 11">DSM 15797</strain>
    </source>
</reference>
<feature type="domain" description="FAD-binding FR-type" evidence="9">
    <location>
        <begin position="22"/>
        <end position="123"/>
    </location>
</feature>
<dbReference type="InterPro" id="IPR017927">
    <property type="entry name" value="FAD-bd_FR_type"/>
</dbReference>
<feature type="domain" description="2Fe-2S ferredoxin-type" evidence="8">
    <location>
        <begin position="249"/>
        <end position="335"/>
    </location>
</feature>
<evidence type="ECO:0000259" key="8">
    <source>
        <dbReference type="PROSITE" id="PS51085"/>
    </source>
</evidence>
<dbReference type="InterPro" id="IPR006058">
    <property type="entry name" value="2Fe2S_fd_BS"/>
</dbReference>
<evidence type="ECO:0000256" key="4">
    <source>
        <dbReference type="ARBA" id="ARBA00022723"/>
    </source>
</evidence>
<evidence type="ECO:0000256" key="3">
    <source>
        <dbReference type="ARBA" id="ARBA00022714"/>
    </source>
</evidence>
<gene>
    <name evidence="10" type="ORF">JOF47_000102</name>
</gene>
<keyword evidence="11" id="KW-1185">Reference proteome</keyword>
<dbReference type="CDD" id="cd06185">
    <property type="entry name" value="PDR_like"/>
    <property type="match status" value="1"/>
</dbReference>
<comment type="cofactor">
    <cofactor evidence="1">
        <name>FAD</name>
        <dbReference type="ChEBI" id="CHEBI:57692"/>
    </cofactor>
</comment>
<dbReference type="PANTHER" id="PTHR47354:SF1">
    <property type="entry name" value="CARNITINE MONOOXYGENASE REDUCTASE SUBUNIT"/>
    <property type="match status" value="1"/>
</dbReference>
<dbReference type="Gene3D" id="3.10.20.30">
    <property type="match status" value="1"/>
</dbReference>
<dbReference type="Gene3D" id="2.40.30.10">
    <property type="entry name" value="Translation factors"/>
    <property type="match status" value="1"/>
</dbReference>
<dbReference type="InterPro" id="IPR050415">
    <property type="entry name" value="MRET"/>
</dbReference>
<dbReference type="CDD" id="cd00207">
    <property type="entry name" value="fer2"/>
    <property type="match status" value="1"/>
</dbReference>
<accession>A0ABS4X806</accession>
<keyword evidence="4" id="KW-0479">Metal-binding</keyword>
<evidence type="ECO:0000259" key="9">
    <source>
        <dbReference type="PROSITE" id="PS51384"/>
    </source>
</evidence>
<evidence type="ECO:0000256" key="1">
    <source>
        <dbReference type="ARBA" id="ARBA00001974"/>
    </source>
</evidence>
<evidence type="ECO:0000256" key="7">
    <source>
        <dbReference type="ARBA" id="ARBA00023014"/>
    </source>
</evidence>
<dbReference type="EMBL" id="JAGIOF010000001">
    <property type="protein sequence ID" value="MBP2384591.1"/>
    <property type="molecule type" value="Genomic_DNA"/>
</dbReference>
<dbReference type="PRINTS" id="PR00409">
    <property type="entry name" value="PHDIOXRDTASE"/>
</dbReference>
<comment type="caution">
    <text evidence="10">The sequence shown here is derived from an EMBL/GenBank/DDBJ whole genome shotgun (WGS) entry which is preliminary data.</text>
</comment>
<dbReference type="InterPro" id="IPR039261">
    <property type="entry name" value="FNR_nucleotide-bd"/>
</dbReference>